<organism evidence="1 2">
    <name type="scientific">Canavalia gladiata</name>
    <name type="common">Sword bean</name>
    <name type="synonym">Dolichos gladiatus</name>
    <dbReference type="NCBI Taxonomy" id="3824"/>
    <lineage>
        <taxon>Eukaryota</taxon>
        <taxon>Viridiplantae</taxon>
        <taxon>Streptophyta</taxon>
        <taxon>Embryophyta</taxon>
        <taxon>Tracheophyta</taxon>
        <taxon>Spermatophyta</taxon>
        <taxon>Magnoliopsida</taxon>
        <taxon>eudicotyledons</taxon>
        <taxon>Gunneridae</taxon>
        <taxon>Pentapetalae</taxon>
        <taxon>rosids</taxon>
        <taxon>fabids</taxon>
        <taxon>Fabales</taxon>
        <taxon>Fabaceae</taxon>
        <taxon>Papilionoideae</taxon>
        <taxon>50 kb inversion clade</taxon>
        <taxon>NPAAA clade</taxon>
        <taxon>indigoferoid/millettioid clade</taxon>
        <taxon>Phaseoleae</taxon>
        <taxon>Canavalia</taxon>
    </lineage>
</organism>
<proteinExistence type="predicted"/>
<gene>
    <name evidence="1" type="ORF">VNO77_31278</name>
</gene>
<keyword evidence="2" id="KW-1185">Reference proteome</keyword>
<sequence length="198" mass="22285">MGLEFQAHETAKHYQIHLRSLSNSKSTIGQAIRDLNLASCNLGLSRVAFCVTVKPKGFYGKLLETWSGIQGHLVQASRLANHKPGQGVFTSVLQLMTLTKRNLDQPSKGIFSPIWVLGGLEKTVYVYIRPFYESYFATWQNGADYTHNLTLGFTEITCSLAYSWKLNTAQTRHYLYSEISHAIDPEPRTKTKARIIAS</sequence>
<name>A0AAN9KPJ3_CANGL</name>
<reference evidence="1 2" key="1">
    <citation type="submission" date="2024-01" db="EMBL/GenBank/DDBJ databases">
        <title>The genomes of 5 underutilized Papilionoideae crops provide insights into root nodulation and disease resistanc.</title>
        <authorList>
            <person name="Jiang F."/>
        </authorList>
    </citation>
    <scope>NUCLEOTIDE SEQUENCE [LARGE SCALE GENOMIC DNA]</scope>
    <source>
        <strain evidence="1">LVBAO_FW01</strain>
        <tissue evidence="1">Leaves</tissue>
    </source>
</reference>
<evidence type="ECO:0000313" key="2">
    <source>
        <dbReference type="Proteomes" id="UP001367508"/>
    </source>
</evidence>
<dbReference type="EMBL" id="JAYMYQ010000007">
    <property type="protein sequence ID" value="KAK7321089.1"/>
    <property type="molecule type" value="Genomic_DNA"/>
</dbReference>
<comment type="caution">
    <text evidence="1">The sequence shown here is derived from an EMBL/GenBank/DDBJ whole genome shotgun (WGS) entry which is preliminary data.</text>
</comment>
<dbReference type="AlphaFoldDB" id="A0AAN9KPJ3"/>
<accession>A0AAN9KPJ3</accession>
<dbReference type="Proteomes" id="UP001367508">
    <property type="component" value="Unassembled WGS sequence"/>
</dbReference>
<evidence type="ECO:0000313" key="1">
    <source>
        <dbReference type="EMBL" id="KAK7321089.1"/>
    </source>
</evidence>
<protein>
    <submittedName>
        <fullName evidence="1">Uncharacterized protein</fullName>
    </submittedName>
</protein>